<protein>
    <submittedName>
        <fullName evidence="1">Uncharacterized protein</fullName>
    </submittedName>
</protein>
<dbReference type="GO" id="GO:0019698">
    <property type="term" value="P:D-galacturonate catabolic process"/>
    <property type="evidence" value="ECO:0007669"/>
    <property type="project" value="TreeGrafter"/>
</dbReference>
<gene>
    <name evidence="1" type="ORF">SAMN04487901_11761</name>
</gene>
<organism evidence="1 2">
    <name type="scientific">Prevotella communis</name>
    <dbReference type="NCBI Taxonomy" id="2913614"/>
    <lineage>
        <taxon>Bacteria</taxon>
        <taxon>Pseudomonadati</taxon>
        <taxon>Bacteroidota</taxon>
        <taxon>Bacteroidia</taxon>
        <taxon>Bacteroidales</taxon>
        <taxon>Prevotellaceae</taxon>
        <taxon>Prevotella</taxon>
    </lineage>
</organism>
<dbReference type="EMBL" id="FNCQ01000017">
    <property type="protein sequence ID" value="SDH12912.1"/>
    <property type="molecule type" value="Genomic_DNA"/>
</dbReference>
<proteinExistence type="predicted"/>
<dbReference type="PANTHER" id="PTHR30068">
    <property type="entry name" value="URONATE ISOMERASE"/>
    <property type="match status" value="1"/>
</dbReference>
<sequence>MVEGIEQFNDIRPYEPEEMKQAFNDLLNDRQFNLIMKGFAPWLPKFLRNGLLRLAFIGVKSPLDFQKRFMKPVVQYIIRKHTDGCTFDDAALKTNHTSQFFASKANKFERSPLSSQFDKHYTFVSNHRDIVLDSAFLDLLLFKNGYPTTVEIGIGDNLLIYPWIKRLVRMNKAFTVRRGLTAHEMFESSQLMSRYIHFAVTKKRENIWIAQREGRAKDSDDRTQESVLKMMAMGGDLKELNIVPLTISYEFDPCDYLKAKEFQQKRDNPAFKKSKQDDLDNMKTGIFGYKGRVKYHCGTPVNQWIDELSELPKNEFFAQLAQRMDREIHRGYTLYPCNYIALDELNGNTEQCAHYTVADRQRFETYLNGQLDKIKLADKDEAFLRQKMLEMYANPAINKGKVNSEK</sequence>
<dbReference type="AlphaFoldDB" id="A0A1G7ZW64"/>
<keyword evidence="2" id="KW-1185">Reference proteome</keyword>
<evidence type="ECO:0000313" key="2">
    <source>
        <dbReference type="Proteomes" id="UP000198779"/>
    </source>
</evidence>
<dbReference type="GO" id="GO:0042840">
    <property type="term" value="P:D-glucuronate catabolic process"/>
    <property type="evidence" value="ECO:0007669"/>
    <property type="project" value="TreeGrafter"/>
</dbReference>
<reference evidence="2" key="1">
    <citation type="submission" date="2016-10" db="EMBL/GenBank/DDBJ databases">
        <authorList>
            <person name="Varghese N."/>
            <person name="Submissions S."/>
        </authorList>
    </citation>
    <scope>NUCLEOTIDE SEQUENCE [LARGE SCALE GENOMIC DNA]</scope>
    <source>
        <strain evidence="2">BP1-148</strain>
    </source>
</reference>
<dbReference type="RefSeq" id="WP_091818827.1">
    <property type="nucleotide sequence ID" value="NZ_CP091790.1"/>
</dbReference>
<dbReference type="Proteomes" id="UP000198779">
    <property type="component" value="Unassembled WGS sequence"/>
</dbReference>
<dbReference type="STRING" id="645274.SAMN04487901_11761"/>
<dbReference type="PANTHER" id="PTHR30068:SF3">
    <property type="entry name" value="PHOSPHOLIPID_GLYCEROL ACYLTRANSFERASE DOMAIN-CONTAINING PROTEIN"/>
    <property type="match status" value="1"/>
</dbReference>
<accession>A0A1G7ZW64</accession>
<evidence type="ECO:0000313" key="1">
    <source>
        <dbReference type="EMBL" id="SDH12912.1"/>
    </source>
</evidence>
<name>A0A1G7ZW64_9BACT</name>